<feature type="transmembrane region" description="Helical" evidence="4">
    <location>
        <begin position="302"/>
        <end position="331"/>
    </location>
</feature>
<dbReference type="RefSeq" id="WP_203920443.1">
    <property type="nucleotide sequence ID" value="NZ_BONZ01000048.1"/>
</dbReference>
<organism evidence="6 7">
    <name type="scientific">Rugosimonospora africana</name>
    <dbReference type="NCBI Taxonomy" id="556532"/>
    <lineage>
        <taxon>Bacteria</taxon>
        <taxon>Bacillati</taxon>
        <taxon>Actinomycetota</taxon>
        <taxon>Actinomycetes</taxon>
        <taxon>Micromonosporales</taxon>
        <taxon>Micromonosporaceae</taxon>
        <taxon>Rugosimonospora</taxon>
    </lineage>
</organism>
<comment type="similarity">
    <text evidence="1">Belongs to the glycosyltransferase 2 family.</text>
</comment>
<dbReference type="AlphaFoldDB" id="A0A8J3VSQ6"/>
<dbReference type="InterPro" id="IPR011330">
    <property type="entry name" value="Glyco_hydro/deAcase_b/a-brl"/>
</dbReference>
<dbReference type="PROSITE" id="PS51677">
    <property type="entry name" value="NODB"/>
    <property type="match status" value="1"/>
</dbReference>
<reference evidence="6" key="1">
    <citation type="submission" date="2021-01" db="EMBL/GenBank/DDBJ databases">
        <title>Whole genome shotgun sequence of Rugosimonospora africana NBRC 104875.</title>
        <authorList>
            <person name="Komaki H."/>
            <person name="Tamura T."/>
        </authorList>
    </citation>
    <scope>NUCLEOTIDE SEQUENCE</scope>
    <source>
        <strain evidence="6">NBRC 104875</strain>
    </source>
</reference>
<evidence type="ECO:0000259" key="5">
    <source>
        <dbReference type="PROSITE" id="PS51677"/>
    </source>
</evidence>
<keyword evidence="7" id="KW-1185">Reference proteome</keyword>
<dbReference type="GO" id="GO:0005975">
    <property type="term" value="P:carbohydrate metabolic process"/>
    <property type="evidence" value="ECO:0007669"/>
    <property type="project" value="InterPro"/>
</dbReference>
<dbReference type="SUPFAM" id="SSF88713">
    <property type="entry name" value="Glycoside hydrolase/deacetylase"/>
    <property type="match status" value="1"/>
</dbReference>
<dbReference type="Gene3D" id="3.90.550.10">
    <property type="entry name" value="Spore Coat Polysaccharide Biosynthesis Protein SpsA, Chain A"/>
    <property type="match status" value="1"/>
</dbReference>
<feature type="transmembrane region" description="Helical" evidence="4">
    <location>
        <begin position="596"/>
        <end position="622"/>
    </location>
</feature>
<proteinExistence type="inferred from homology"/>
<dbReference type="InterPro" id="IPR029044">
    <property type="entry name" value="Nucleotide-diphossugar_trans"/>
</dbReference>
<dbReference type="Proteomes" id="UP000642748">
    <property type="component" value="Unassembled WGS sequence"/>
</dbReference>
<keyword evidence="4" id="KW-1133">Transmembrane helix</keyword>
<evidence type="ECO:0000256" key="1">
    <source>
        <dbReference type="ARBA" id="ARBA00006739"/>
    </source>
</evidence>
<dbReference type="Pfam" id="PF01522">
    <property type="entry name" value="Polysacc_deac_1"/>
    <property type="match status" value="1"/>
</dbReference>
<name>A0A8J3VSQ6_9ACTN</name>
<dbReference type="InterPro" id="IPR002509">
    <property type="entry name" value="NODB_dom"/>
</dbReference>
<dbReference type="EMBL" id="BONZ01000048">
    <property type="protein sequence ID" value="GIH16871.1"/>
    <property type="molecule type" value="Genomic_DNA"/>
</dbReference>
<dbReference type="Pfam" id="PF13641">
    <property type="entry name" value="Glyco_tranf_2_3"/>
    <property type="match status" value="1"/>
</dbReference>
<comment type="caution">
    <text evidence="6">The sequence shown here is derived from an EMBL/GenBank/DDBJ whole genome shotgun (WGS) entry which is preliminary data.</text>
</comment>
<gene>
    <name evidence="6" type="ORF">Raf01_50430</name>
</gene>
<dbReference type="PANTHER" id="PTHR43630:SF1">
    <property type="entry name" value="POLY-BETA-1,6-N-ACETYL-D-GLUCOSAMINE SYNTHASE"/>
    <property type="match status" value="1"/>
</dbReference>
<dbReference type="PANTHER" id="PTHR43630">
    <property type="entry name" value="POLY-BETA-1,6-N-ACETYL-D-GLUCOSAMINE SYNTHASE"/>
    <property type="match status" value="1"/>
</dbReference>
<dbReference type="Gene3D" id="3.20.20.370">
    <property type="entry name" value="Glycoside hydrolase/deacetylase"/>
    <property type="match status" value="1"/>
</dbReference>
<evidence type="ECO:0000256" key="3">
    <source>
        <dbReference type="ARBA" id="ARBA00022679"/>
    </source>
</evidence>
<dbReference type="GO" id="GO:0016757">
    <property type="term" value="F:glycosyltransferase activity"/>
    <property type="evidence" value="ECO:0007669"/>
    <property type="project" value="UniProtKB-KW"/>
</dbReference>
<protein>
    <submittedName>
        <fullName evidence="6">Bi-functional transferase/deacetylase</fullName>
    </submittedName>
</protein>
<evidence type="ECO:0000256" key="2">
    <source>
        <dbReference type="ARBA" id="ARBA00022676"/>
    </source>
</evidence>
<dbReference type="SUPFAM" id="SSF53448">
    <property type="entry name" value="Nucleotide-diphospho-sugar transferases"/>
    <property type="match status" value="1"/>
</dbReference>
<keyword evidence="4" id="KW-0472">Membrane</keyword>
<accession>A0A8J3VSQ6</accession>
<evidence type="ECO:0000313" key="7">
    <source>
        <dbReference type="Proteomes" id="UP000642748"/>
    </source>
</evidence>
<feature type="domain" description="NodB homology" evidence="5">
    <location>
        <begin position="81"/>
        <end position="268"/>
    </location>
</feature>
<dbReference type="CDD" id="cd06423">
    <property type="entry name" value="CESA_like"/>
    <property type="match status" value="1"/>
</dbReference>
<evidence type="ECO:0000256" key="4">
    <source>
        <dbReference type="SAM" id="Phobius"/>
    </source>
</evidence>
<feature type="transmembrane region" description="Helical" evidence="4">
    <location>
        <begin position="628"/>
        <end position="648"/>
    </location>
</feature>
<keyword evidence="4" id="KW-0812">Transmembrane</keyword>
<sequence>MGKRVRRREPRAHWLLLCLFMLVLLAELCFNGYVSHVGAEGSGPTEVPGAGGAAPGTVTGGAAVQRVGAGGSVTSRGMPAKTIALTFDDGPDPTWTPRILAVLARYHAHATFFEIGSRVNQYPAVSRQIVAAGDEIGSHTFTHVQPGDTPAWRLNTELTLTSNAIAAATGRRPVLLRPPYSSKPDAVTGADFAALRRIGAAGYLVVLADHDTQDWRRPGAAAIATAAQPAGGAGAVVMMHDSGGDRSQTVAALNLLIPRLQAQGYRFVTVSEGLGLPAAPRASAAGRWRGYALRFAQLGGSWLARAMTVLMLVAVVLAGLRLLVQVFCAWAHIRRVHRRWRQPLEFLGPVSVIVPAYNEAANIAATVRSLIGSDYPRLEVIVVDDGSTDGTADIVERMRAPGVFVVRQDNAGKPAALNTGIRYARGEILVLVDGDTVFEPDAVGRLVQPLRDRRVGAVSGNTKVANRKGLLGRWQHLEYVIGFNLDRRMFDIARCMPTVPGAIGAFRRAAVRDVGGVSAQTLAEDADFTMAVIRAGWRVVYEPAAIAWTEAPSSLRQLWRQRYRWCYGTMQAMWKHRRALVQRGAAGRLGRRGLSYLLLFQVLLPLSAPMVDVYGLYGLLFLPLTKVAAVWLGFTAVQVATAGYALRLDRERYGPLWSLPLQQVVYRQLMYLVVFQSTVMALLGGRLRWHRMARTGAATAHARAATRS</sequence>
<dbReference type="GO" id="GO:0016810">
    <property type="term" value="F:hydrolase activity, acting on carbon-nitrogen (but not peptide) bonds"/>
    <property type="evidence" value="ECO:0007669"/>
    <property type="project" value="InterPro"/>
</dbReference>
<keyword evidence="3 6" id="KW-0808">Transferase</keyword>
<evidence type="ECO:0000313" key="6">
    <source>
        <dbReference type="EMBL" id="GIH16871.1"/>
    </source>
</evidence>
<keyword evidence="2" id="KW-0328">Glycosyltransferase</keyword>